<evidence type="ECO:0000259" key="9">
    <source>
        <dbReference type="PROSITE" id="PS51918"/>
    </source>
</evidence>
<dbReference type="PROSITE" id="PS51332">
    <property type="entry name" value="B12_BINDING"/>
    <property type="match status" value="1"/>
</dbReference>
<keyword evidence="6" id="KW-0408">Iron</keyword>
<accession>A0ABS6E8D8</accession>
<evidence type="ECO:0000313" key="11">
    <source>
        <dbReference type="Proteomes" id="UP000749471"/>
    </source>
</evidence>
<sequence length="432" mass="50658">MKKTILLITPENKEINKFRKKQVNNFVQITMPYLAGFIDESKYNISIIDEYNQKIPFNDDFDLIAITVNTSNASHCYKIASKFRSKGCKVVFGGPHATLMSDEAINYCDYIIIGEAEDTWPRFLEDFYDNKAKKLYKTECITSLKGLPIPRRDLIKGRYLTKGAVFATRGCPYNCSYCNLKQIYFNSFRTRPIEEVIDDIRSMNRRYFVFWDDNFFGDIEYAKRLMKELAKLNKKWAAQVTLERCEDEELLRLSRESGCIYFFVGLESFSEMSLASVNKRINNVDRYKRIIQLIHKNGISMQAGIIFGFDTDTKTVFRKTLEECNSLGIDGVTVSILTPLPKTPLYEQLKKENRLISTDWIYFNGKTRVAFKPKNMTPEELFNGYMWFRKEFYSMKSIIKRLLVSKTNIIYNFIVNLGYKFSIKETKFYNMN</sequence>
<name>A0ABS6E8D8_9FIRM</name>
<dbReference type="PANTHER" id="PTHR43409">
    <property type="entry name" value="ANAEROBIC MAGNESIUM-PROTOPORPHYRIN IX MONOMETHYL ESTER CYCLASE-RELATED"/>
    <property type="match status" value="1"/>
</dbReference>
<dbReference type="EMBL" id="JAHLPM010000012">
    <property type="protein sequence ID" value="MBU5439173.1"/>
    <property type="molecule type" value="Genomic_DNA"/>
</dbReference>
<keyword evidence="5" id="KW-0479">Metal-binding</keyword>
<dbReference type="Pfam" id="PF04055">
    <property type="entry name" value="Radical_SAM"/>
    <property type="match status" value="1"/>
</dbReference>
<gene>
    <name evidence="10" type="ORF">KQI42_14215</name>
</gene>
<dbReference type="InterPro" id="IPR051198">
    <property type="entry name" value="BchE-like"/>
</dbReference>
<feature type="domain" description="B12-binding" evidence="8">
    <location>
        <begin position="2"/>
        <end position="134"/>
    </location>
</feature>
<keyword evidence="2" id="KW-0489">Methyltransferase</keyword>
<dbReference type="CDD" id="cd02068">
    <property type="entry name" value="radical_SAM_B12_BD"/>
    <property type="match status" value="1"/>
</dbReference>
<evidence type="ECO:0000256" key="1">
    <source>
        <dbReference type="ARBA" id="ARBA00001966"/>
    </source>
</evidence>
<dbReference type="PROSITE" id="PS51918">
    <property type="entry name" value="RADICAL_SAM"/>
    <property type="match status" value="1"/>
</dbReference>
<dbReference type="InterPro" id="IPR006158">
    <property type="entry name" value="Cobalamin-bd"/>
</dbReference>
<dbReference type="PANTHER" id="PTHR43409:SF7">
    <property type="entry name" value="BLL1977 PROTEIN"/>
    <property type="match status" value="1"/>
</dbReference>
<dbReference type="SFLD" id="SFLDG01123">
    <property type="entry name" value="methyltransferase_(Class_B)"/>
    <property type="match status" value="1"/>
</dbReference>
<comment type="cofactor">
    <cofactor evidence="1">
        <name>[4Fe-4S] cluster</name>
        <dbReference type="ChEBI" id="CHEBI:49883"/>
    </cofactor>
</comment>
<dbReference type="InterPro" id="IPR034466">
    <property type="entry name" value="Methyltransferase_Class_B"/>
</dbReference>
<evidence type="ECO:0000256" key="7">
    <source>
        <dbReference type="ARBA" id="ARBA00023014"/>
    </source>
</evidence>
<protein>
    <submittedName>
        <fullName evidence="10">B12-binding domain-containing radical SAM protein</fullName>
    </submittedName>
</protein>
<feature type="domain" description="Radical SAM core" evidence="9">
    <location>
        <begin position="156"/>
        <end position="379"/>
    </location>
</feature>
<dbReference type="InterPro" id="IPR025274">
    <property type="entry name" value="DUF4070"/>
</dbReference>
<evidence type="ECO:0000256" key="6">
    <source>
        <dbReference type="ARBA" id="ARBA00023004"/>
    </source>
</evidence>
<evidence type="ECO:0000256" key="5">
    <source>
        <dbReference type="ARBA" id="ARBA00022723"/>
    </source>
</evidence>
<keyword evidence="7" id="KW-0411">Iron-sulfur</keyword>
<reference evidence="10 11" key="1">
    <citation type="submission" date="2021-06" db="EMBL/GenBank/DDBJ databases">
        <authorList>
            <person name="Sun Q."/>
            <person name="Li D."/>
        </authorList>
    </citation>
    <scope>NUCLEOTIDE SEQUENCE [LARGE SCALE GENOMIC DNA]</scope>
    <source>
        <strain evidence="10 11">MSJ-40</strain>
    </source>
</reference>
<evidence type="ECO:0000256" key="3">
    <source>
        <dbReference type="ARBA" id="ARBA00022679"/>
    </source>
</evidence>
<dbReference type="SMART" id="SM00729">
    <property type="entry name" value="Elp3"/>
    <property type="match status" value="1"/>
</dbReference>
<keyword evidence="11" id="KW-1185">Reference proteome</keyword>
<evidence type="ECO:0000256" key="2">
    <source>
        <dbReference type="ARBA" id="ARBA00022603"/>
    </source>
</evidence>
<keyword evidence="3" id="KW-0808">Transferase</keyword>
<dbReference type="SFLD" id="SFLDG01082">
    <property type="entry name" value="B12-binding_domain_containing"/>
    <property type="match status" value="1"/>
</dbReference>
<proteinExistence type="predicted"/>
<comment type="caution">
    <text evidence="10">The sequence shown here is derived from an EMBL/GenBank/DDBJ whole genome shotgun (WGS) entry which is preliminary data.</text>
</comment>
<dbReference type="Pfam" id="PF02310">
    <property type="entry name" value="B12-binding"/>
    <property type="match status" value="1"/>
</dbReference>
<dbReference type="RefSeq" id="WP_216520875.1">
    <property type="nucleotide sequence ID" value="NZ_JAHLPM010000012.1"/>
</dbReference>
<dbReference type="Pfam" id="PF13282">
    <property type="entry name" value="DUF4070"/>
    <property type="match status" value="1"/>
</dbReference>
<evidence type="ECO:0000259" key="8">
    <source>
        <dbReference type="PROSITE" id="PS51332"/>
    </source>
</evidence>
<dbReference type="InterPro" id="IPR007197">
    <property type="entry name" value="rSAM"/>
</dbReference>
<dbReference type="InterPro" id="IPR006638">
    <property type="entry name" value="Elp3/MiaA/NifB-like_rSAM"/>
</dbReference>
<keyword evidence="4" id="KW-0949">S-adenosyl-L-methionine</keyword>
<dbReference type="Proteomes" id="UP000749471">
    <property type="component" value="Unassembled WGS sequence"/>
</dbReference>
<organism evidence="10 11">
    <name type="scientific">Tissierella simiarum</name>
    <dbReference type="NCBI Taxonomy" id="2841534"/>
    <lineage>
        <taxon>Bacteria</taxon>
        <taxon>Bacillati</taxon>
        <taxon>Bacillota</taxon>
        <taxon>Tissierellia</taxon>
        <taxon>Tissierellales</taxon>
        <taxon>Tissierellaceae</taxon>
        <taxon>Tissierella</taxon>
    </lineage>
</organism>
<dbReference type="CDD" id="cd01335">
    <property type="entry name" value="Radical_SAM"/>
    <property type="match status" value="1"/>
</dbReference>
<evidence type="ECO:0000313" key="10">
    <source>
        <dbReference type="EMBL" id="MBU5439173.1"/>
    </source>
</evidence>
<evidence type="ECO:0000256" key="4">
    <source>
        <dbReference type="ARBA" id="ARBA00022691"/>
    </source>
</evidence>
<dbReference type="SFLD" id="SFLDS00029">
    <property type="entry name" value="Radical_SAM"/>
    <property type="match status" value="1"/>
</dbReference>